<dbReference type="STRING" id="525373.HMPREF0766_12118"/>
<dbReference type="EMBL" id="ACHA02000010">
    <property type="protein sequence ID" value="EFK58126.1"/>
    <property type="molecule type" value="Genomic_DNA"/>
</dbReference>
<evidence type="ECO:0000313" key="1">
    <source>
        <dbReference type="EMBL" id="EFK58126.1"/>
    </source>
</evidence>
<dbReference type="HOGENOM" id="CLU_1053391_0_0_10"/>
<proteinExistence type="predicted"/>
<name>D7VMC1_SPHSI</name>
<evidence type="ECO:0008006" key="3">
    <source>
        <dbReference type="Google" id="ProtNLM"/>
    </source>
</evidence>
<protein>
    <recommendedName>
        <fullName evidence="3">DUF4905 domain-containing protein</fullName>
    </recommendedName>
</protein>
<dbReference type="Proteomes" id="UP000006258">
    <property type="component" value="Unassembled WGS sequence"/>
</dbReference>
<comment type="caution">
    <text evidence="1">The sequence shown here is derived from an EMBL/GenBank/DDBJ whole genome shotgun (WGS) entry which is preliminary data.</text>
</comment>
<dbReference type="eggNOG" id="ENOG5033SA0">
    <property type="taxonomic scope" value="Bacteria"/>
</dbReference>
<accession>D7VMC1</accession>
<keyword evidence="2" id="KW-1185">Reference proteome</keyword>
<gene>
    <name evidence="1" type="ORF">HMPREF0766_12118</name>
</gene>
<evidence type="ECO:0000313" key="2">
    <source>
        <dbReference type="Proteomes" id="UP000006258"/>
    </source>
</evidence>
<sequence>MVKKVFVNLFMYSIIDWLKFVLSVMVKYTINKVFAESFSDPIWKIEADSNTRLLAVETRDQESTLPAFHVISFTGTRLLDNFRLKTKEWTLADIQGDYLILKKLGTNTPYAAGITVLHIPSRTITQQWHQYLLIDIFKDLLKVRHHTISSGFDEYISLSTGTPLQTTDSEIQYCANHISFPLAYNGNLPHFLQSTVYEDTMWISKIRQRYLWCYHTRKEDKFDLNICISDQYREIHRCCLLEQNSKMIPQPYFQIDDQIFLMTYNKQEIVSYLV</sequence>
<dbReference type="AlphaFoldDB" id="D7VMC1"/>
<reference evidence="1" key="1">
    <citation type="submission" date="2010-07" db="EMBL/GenBank/DDBJ databases">
        <authorList>
            <person name="Muzny D."/>
            <person name="Qin X."/>
            <person name="Buhay C."/>
            <person name="Dugan-Rocha S."/>
            <person name="Ding Y."/>
            <person name="Chen G."/>
            <person name="Hawes A."/>
            <person name="Holder M."/>
            <person name="Jhangiani S."/>
            <person name="Johnson A."/>
            <person name="Khan Z."/>
            <person name="Li Z."/>
            <person name="Liu W."/>
            <person name="Liu X."/>
            <person name="Perez L."/>
            <person name="Shen H."/>
            <person name="Wang Q."/>
            <person name="Watt J."/>
            <person name="Xi L."/>
            <person name="Xin Y."/>
            <person name="Zhou J."/>
            <person name="Deng J."/>
            <person name="Jiang H."/>
            <person name="Liu Y."/>
            <person name="Qu J."/>
            <person name="Song X.-Z."/>
            <person name="Zhang L."/>
            <person name="Villasana D."/>
            <person name="Johnson A."/>
            <person name="Liu J."/>
            <person name="Liyanage D."/>
            <person name="Lorensuhewa L."/>
            <person name="Robinson T."/>
            <person name="Song A."/>
            <person name="Song B.-B."/>
            <person name="Dinh H."/>
            <person name="Thornton R."/>
            <person name="Coyle M."/>
            <person name="Francisco L."/>
            <person name="Jackson L."/>
            <person name="Javaid M."/>
            <person name="Korchina V."/>
            <person name="Kovar C."/>
            <person name="Mata R."/>
            <person name="Mathew T."/>
            <person name="Ngo R."/>
            <person name="Nguyen L."/>
            <person name="Nguyen N."/>
            <person name="Okwuonu G."/>
            <person name="Ongeri F."/>
            <person name="Pham C."/>
            <person name="Simmons D."/>
            <person name="Wilczek-Boney K."/>
            <person name="Hale W."/>
            <person name="Jakkamsetti A."/>
            <person name="Pham P."/>
            <person name="Ruth R."/>
            <person name="San Lucas F."/>
            <person name="Warren J."/>
            <person name="Zhang J."/>
            <person name="Zhao Z."/>
            <person name="Zhou C."/>
            <person name="Zhu D."/>
            <person name="Lee S."/>
            <person name="Bess C."/>
            <person name="Blankenburg K."/>
            <person name="Forbes L."/>
            <person name="Fu Q."/>
            <person name="Gubbala S."/>
            <person name="Hirani K."/>
            <person name="Jayaseelan J.C."/>
            <person name="Lara F."/>
            <person name="Munidasa M."/>
            <person name="Palculict T."/>
            <person name="Patil S."/>
            <person name="Pu L.-L."/>
            <person name="Saada N."/>
            <person name="Tang L."/>
            <person name="Weissenberger G."/>
            <person name="Zhu Y."/>
            <person name="Hemphill L."/>
            <person name="Shang Y."/>
            <person name="Youmans B."/>
            <person name="Ayvaz T."/>
            <person name="Ross M."/>
            <person name="Santibanez J."/>
            <person name="Aqrawi P."/>
            <person name="Gross S."/>
            <person name="Joshi V."/>
            <person name="Fowler G."/>
            <person name="Nazareth L."/>
            <person name="Reid J."/>
            <person name="Worley K."/>
            <person name="Petrosino J."/>
            <person name="Highlander S."/>
            <person name="Gibbs R."/>
        </authorList>
    </citation>
    <scope>NUCLEOTIDE SEQUENCE [LARGE SCALE GENOMIC DNA]</scope>
    <source>
        <strain evidence="1">ATCC 33861</strain>
    </source>
</reference>
<organism evidence="1 2">
    <name type="scientific">Sphingobacterium spiritivorum ATCC 33861</name>
    <dbReference type="NCBI Taxonomy" id="525373"/>
    <lineage>
        <taxon>Bacteria</taxon>
        <taxon>Pseudomonadati</taxon>
        <taxon>Bacteroidota</taxon>
        <taxon>Sphingobacteriia</taxon>
        <taxon>Sphingobacteriales</taxon>
        <taxon>Sphingobacteriaceae</taxon>
        <taxon>Sphingobacterium</taxon>
    </lineage>
</organism>